<feature type="compositionally biased region" description="Gly residues" evidence="1">
    <location>
        <begin position="1628"/>
        <end position="1641"/>
    </location>
</feature>
<feature type="region of interest" description="Disordered" evidence="1">
    <location>
        <begin position="803"/>
        <end position="822"/>
    </location>
</feature>
<keyword evidence="3" id="KW-1185">Reference proteome</keyword>
<feature type="region of interest" description="Disordered" evidence="1">
    <location>
        <begin position="1466"/>
        <end position="1487"/>
    </location>
</feature>
<evidence type="ECO:0000313" key="3">
    <source>
        <dbReference type="Proteomes" id="UP001165060"/>
    </source>
</evidence>
<protein>
    <submittedName>
        <fullName evidence="2">Uncharacterized protein</fullName>
    </submittedName>
</protein>
<dbReference type="Proteomes" id="UP001165060">
    <property type="component" value="Unassembled WGS sequence"/>
</dbReference>
<evidence type="ECO:0000313" key="2">
    <source>
        <dbReference type="EMBL" id="GMI29643.1"/>
    </source>
</evidence>
<evidence type="ECO:0000256" key="1">
    <source>
        <dbReference type="SAM" id="MobiDB-lite"/>
    </source>
</evidence>
<feature type="region of interest" description="Disordered" evidence="1">
    <location>
        <begin position="1571"/>
        <end position="1649"/>
    </location>
</feature>
<reference evidence="2 3" key="1">
    <citation type="journal article" date="2023" name="Commun. Biol.">
        <title>Genome analysis of Parmales, the sister group of diatoms, reveals the evolutionary specialization of diatoms from phago-mixotrophs to photoautotrophs.</title>
        <authorList>
            <person name="Ban H."/>
            <person name="Sato S."/>
            <person name="Yoshikawa S."/>
            <person name="Yamada K."/>
            <person name="Nakamura Y."/>
            <person name="Ichinomiya M."/>
            <person name="Sato N."/>
            <person name="Blanc-Mathieu R."/>
            <person name="Endo H."/>
            <person name="Kuwata A."/>
            <person name="Ogata H."/>
        </authorList>
    </citation>
    <scope>NUCLEOTIDE SEQUENCE [LARGE SCALE GENOMIC DNA]</scope>
</reference>
<organism evidence="2 3">
    <name type="scientific">Tetraparma gracilis</name>
    <dbReference type="NCBI Taxonomy" id="2962635"/>
    <lineage>
        <taxon>Eukaryota</taxon>
        <taxon>Sar</taxon>
        <taxon>Stramenopiles</taxon>
        <taxon>Ochrophyta</taxon>
        <taxon>Bolidophyceae</taxon>
        <taxon>Parmales</taxon>
        <taxon>Triparmaceae</taxon>
        <taxon>Tetraparma</taxon>
    </lineage>
</organism>
<feature type="compositionally biased region" description="Low complexity" evidence="1">
    <location>
        <begin position="1"/>
        <end position="10"/>
    </location>
</feature>
<gene>
    <name evidence="2" type="ORF">TeGR_g7492</name>
</gene>
<accession>A0ABQ6MPJ6</accession>
<comment type="caution">
    <text evidence="2">The sequence shown here is derived from an EMBL/GenBank/DDBJ whole genome shotgun (WGS) entry which is preliminary data.</text>
</comment>
<feature type="region of interest" description="Disordered" evidence="1">
    <location>
        <begin position="217"/>
        <end position="236"/>
    </location>
</feature>
<feature type="compositionally biased region" description="Pro residues" evidence="1">
    <location>
        <begin position="11"/>
        <end position="23"/>
    </location>
</feature>
<feature type="compositionally biased region" description="Basic and acidic residues" evidence="1">
    <location>
        <begin position="33"/>
        <end position="46"/>
    </location>
</feature>
<feature type="region of interest" description="Disordered" evidence="1">
    <location>
        <begin position="1516"/>
        <end position="1550"/>
    </location>
</feature>
<feature type="region of interest" description="Disordered" evidence="1">
    <location>
        <begin position="1"/>
        <end position="53"/>
    </location>
</feature>
<name>A0ABQ6MPJ6_9STRA</name>
<dbReference type="EMBL" id="BRYB01003051">
    <property type="protein sequence ID" value="GMI29643.1"/>
    <property type="molecule type" value="Genomic_DNA"/>
</dbReference>
<sequence length="1649" mass="176938">MAQLPRALALLPPPAGTGPPLPPAAAEGAADGPAEHAADGRAKPGEEGAQEGGLQDKALAASQAALEAALTIVAAARRQYLLAGEAHPGVALSHSLHASLAGSHQLALAASHRLARDYSGAEGRAAAALWHYKVLAGVAGCDRLMARRQAAAVEASRLRYLSIRDPARFVQGWAVEDGKRARKQAIKCLDEGKFQEAGTFLEDARVCLGWADGAEAGTGGGGGGGKPTPGGKGARDPWGLDELGDHIELAAAASYGDTLLEAVAAGLRPVVPKDYPELLEKLAGAGTAYEQAGDNEGKAVVRKMRNCLAALRAGDVAWYNLAHALRDHKYDEAAAALVTVRRCLYQSSKGLPAINSDLDNFMTMILNEKLPSVSMIAQLAAQDGEHFKARSQKALEGDDLEKAAAHANAARNCYGWILARRQALLNPPKREAFESDESELNLDVDESLMKNVPEAPLLGGLMDRFTSTFHQDTRGHEDAALMVSIPNAHDAIRELDRVAGKVAENNSLKQADGLLQDFYEKEAADEIDKAFESLDSAKAIYTRAGYPKQASGAQNLKYNTMGDLAVEKAGAHMTEEGGLKKACADLGDAIRYFTAAGNEEKLVAAERSLHCCEGDQVLAQFDNALMAGKYSDARDHGSKAVELYEKSNDPKRLALLGDPETIVFKRALADAESYKTQALQLIETKDLDQARTLAMQAKDCLEWAGKPTSSIDDISGVIKMAEKRWKGDELMDIAIASVDDFDREKSHKMLREAKAMYSEAQATYQELMARAACIIGAGGGVLAGGSDSIIEGELSMEFAVSPLPAEDSEEQTAPPELSSADADPSFGLELQDNIINLYNVCRDGIKMSKLEDLELCLRADESLDKVGTLIKSELFMEARLMIEETRKTYTKLGMVEENNTRVMKTGKMLELVDNGLKYWNAIEEKRFEDSKGFMSMCKKLLDEVASLSPQTIRELDSAIFGSKSAADTVIERALSSGEEDIKKAEEFVATEDFEAAKERCAKAMESYQWVGKYIEWHKISGKIEGLELYIAEVKRNERSWFGASKLEKALAALGEDKFSIAILTLEQGMDDFKAAANEAKVEELRLLRDRAHGQLCESQAHELWDKKDFEKALSKARSGMQHFADGKETQRRVKLVRFEKRVEGDLIMTKYPGALEECDWDRAAKLMTDAFACYNLTADPRKMGEIEGLEPKMKVKDVATRKGEDLKQQAGSVLHRSHDVVQAQSLLDEAKACFLWCDISLVKAGVMMIQKDIDGTKMKNDADAKVGEAFELFQSGDVAGSVGVLDEAKAIYKASGPGNFKSASDLSIIMNVLNTESSTAAADVFLEQGDSGVMDALNFVSQVCDMWTGVTRIGADKGSNCAKFTELFEGKEKQLSVVKTVLNKYNGVVAGLSSAGRWGEKPVSLCEELVEVFEKMGEMDWRLDMSFELIAALVDKAQVDCGLKAAAVVEAVEEVAAAVEEVAAVEEGEGEVGEEEGEVGEEEGEVGEEASIVESMSSIVVEDAVKAAVGRVSPVPAGGGGLEVEVEAEEEAVVEEEEEGGGGEGGGGEAAAVVDEAPAADYEDEVFEEGAAQEDVGVVAEGGDIEVVDATNEKDENAAGEIEEEGSQETGEQYADERFEESADTADGGAGAGAVAGGAGAGEEKKEDA</sequence>
<proteinExistence type="predicted"/>
<feature type="compositionally biased region" description="Gly residues" evidence="1">
    <location>
        <begin position="217"/>
        <end position="232"/>
    </location>
</feature>
<feature type="compositionally biased region" description="Acidic residues" evidence="1">
    <location>
        <begin position="1524"/>
        <end position="1541"/>
    </location>
</feature>